<evidence type="ECO:0000256" key="1">
    <source>
        <dbReference type="SAM" id="MobiDB-lite"/>
    </source>
</evidence>
<feature type="region of interest" description="Disordered" evidence="1">
    <location>
        <begin position="1"/>
        <end position="41"/>
    </location>
</feature>
<keyword evidence="2" id="KW-0614">Plasmid</keyword>
<evidence type="ECO:0000313" key="3">
    <source>
        <dbReference type="Proteomes" id="UP000184749"/>
    </source>
</evidence>
<sequence>MSARTLCRASTVSIEPPPQYGIPPARAPRSSCEEAEKNSASPVETTMISLLGEPLQSYLQRVVPFEIITPESVQPIRDRALVRSFVEARPW</sequence>
<dbReference type="EMBL" id="CP017105">
    <property type="protein sequence ID" value="APO71321.1"/>
    <property type="molecule type" value="Genomic_DNA"/>
</dbReference>
<geneLocation type="plasmid" evidence="3">
    <name>prgalie4872d</name>
</geneLocation>
<reference evidence="2 3" key="1">
    <citation type="submission" date="2016-09" db="EMBL/GenBank/DDBJ databases">
        <title>The complete genome sequences of Rhizobium gallicum, symbiovars gallicum and phaseoli, symbionts associated to common bean (Phaseolus vulgaris).</title>
        <authorList>
            <person name="Bustos P."/>
            <person name="Santamaria R.I."/>
            <person name="Perez-Carrascal O.M."/>
            <person name="Juarez S."/>
            <person name="Lozano L."/>
            <person name="Martinez-Flores I."/>
            <person name="Martinez-Romero E."/>
            <person name="Cevallos M."/>
            <person name="Romero D."/>
            <person name="Davila G."/>
            <person name="Gonzalez V."/>
        </authorList>
    </citation>
    <scope>NUCLEOTIDE SEQUENCE [LARGE SCALE GENOMIC DNA]</scope>
    <source>
        <strain evidence="2 3">IE4872</strain>
        <plasmid evidence="3">prgalie4872d</plasmid>
    </source>
</reference>
<proteinExistence type="predicted"/>
<dbReference type="AlphaFoldDB" id="A0A1L5NTW7"/>
<protein>
    <submittedName>
        <fullName evidence="2">Uncharacterized protein</fullName>
    </submittedName>
</protein>
<organism evidence="2 3">
    <name type="scientific">Rhizobium gallicum</name>
    <dbReference type="NCBI Taxonomy" id="56730"/>
    <lineage>
        <taxon>Bacteria</taxon>
        <taxon>Pseudomonadati</taxon>
        <taxon>Pseudomonadota</taxon>
        <taxon>Alphaproteobacteria</taxon>
        <taxon>Hyphomicrobiales</taxon>
        <taxon>Rhizobiaceae</taxon>
        <taxon>Rhizobium/Agrobacterium group</taxon>
        <taxon>Rhizobium</taxon>
    </lineage>
</organism>
<accession>A0A1L5NTW7</accession>
<gene>
    <name evidence="2" type="ORF">IE4872_PD00791</name>
</gene>
<dbReference type="Proteomes" id="UP000184749">
    <property type="component" value="Plasmid pRgalIE4872d"/>
</dbReference>
<evidence type="ECO:0000313" key="2">
    <source>
        <dbReference type="EMBL" id="APO71321.1"/>
    </source>
</evidence>
<name>A0A1L5NTW7_9HYPH</name>